<dbReference type="RefSeq" id="WP_054469482.1">
    <property type="nucleotide sequence ID" value="NZ_CP159837.1"/>
</dbReference>
<accession>A0AAU8JLZ4</accession>
<organism evidence="1">
    <name type="scientific">Planktothricoides raciborskii GIHE-MW2</name>
    <dbReference type="NCBI Taxonomy" id="2792601"/>
    <lineage>
        <taxon>Bacteria</taxon>
        <taxon>Bacillati</taxon>
        <taxon>Cyanobacteriota</taxon>
        <taxon>Cyanophyceae</taxon>
        <taxon>Oscillatoriophycideae</taxon>
        <taxon>Oscillatoriales</taxon>
        <taxon>Oscillatoriaceae</taxon>
        <taxon>Planktothricoides</taxon>
    </lineage>
</organism>
<dbReference type="AlphaFoldDB" id="A0AAU8JLZ4"/>
<sequence length="67" mass="7898">MNNLQRGQMTWKSEGTIHRVLYLRGNPHEPWRHYEEFPQYAKPDLAGNNPGYATFLALLRTGWKLIN</sequence>
<gene>
    <name evidence="1" type="ORF">ABWT76_002708</name>
</gene>
<reference evidence="1" key="1">
    <citation type="submission" date="2024-07" db="EMBL/GenBank/DDBJ databases">
        <authorList>
            <person name="Kim Y.J."/>
            <person name="Jeong J.Y."/>
        </authorList>
    </citation>
    <scope>NUCLEOTIDE SEQUENCE</scope>
    <source>
        <strain evidence="1">GIHE-MW2</strain>
    </source>
</reference>
<protein>
    <submittedName>
        <fullName evidence="1">Uncharacterized protein</fullName>
    </submittedName>
</protein>
<evidence type="ECO:0000313" key="1">
    <source>
        <dbReference type="EMBL" id="XCM39756.1"/>
    </source>
</evidence>
<proteinExistence type="predicted"/>
<name>A0AAU8JLZ4_9CYAN</name>
<dbReference type="EMBL" id="CP159837">
    <property type="protein sequence ID" value="XCM39756.1"/>
    <property type="molecule type" value="Genomic_DNA"/>
</dbReference>